<sequence>MLALCETVDCRRSRLLAYFGQEGAEACGNCDTCLVKPETWDGTIAAQKLLSTVVRLQRERSQRFGGGQIIDILRGKETPRTKQHSHENLATWGIGADLAEQQWRGVLRQMLAQNLIGVTEDGYGTLVLTPGSASVLSGERQVRLRKDPERAERSRSAGKRAVADLPADAMPLFERLREWRAGAAREQAVPAYVVFNDATLRELATRKPSSLSELATVTGVGQAKLDRYGEALLEVLAAA</sequence>
<evidence type="ECO:0000256" key="1">
    <source>
        <dbReference type="ARBA" id="ARBA00034617"/>
    </source>
</evidence>
<dbReference type="Proteomes" id="UP001321498">
    <property type="component" value="Chromosome"/>
</dbReference>
<dbReference type="InterPro" id="IPR010997">
    <property type="entry name" value="HRDC-like_sf"/>
</dbReference>
<dbReference type="InterPro" id="IPR018982">
    <property type="entry name" value="RQC_domain"/>
</dbReference>
<dbReference type="InterPro" id="IPR002121">
    <property type="entry name" value="HRDC_dom"/>
</dbReference>
<dbReference type="SMART" id="SM00341">
    <property type="entry name" value="HRDC"/>
    <property type="match status" value="1"/>
</dbReference>
<dbReference type="PROSITE" id="PS50967">
    <property type="entry name" value="HRDC"/>
    <property type="match status" value="1"/>
</dbReference>
<protein>
    <recommendedName>
        <fullName evidence="2">DNA 3'-5' helicase</fullName>
        <ecNumber evidence="2">5.6.2.4</ecNumber>
    </recommendedName>
</protein>
<evidence type="ECO:0000313" key="5">
    <source>
        <dbReference type="Proteomes" id="UP001321498"/>
    </source>
</evidence>
<dbReference type="SMART" id="SM00956">
    <property type="entry name" value="RQC"/>
    <property type="match status" value="1"/>
</dbReference>
<name>A0ABN6XJX7_9MICO</name>
<dbReference type="Pfam" id="PF00570">
    <property type="entry name" value="HRDC"/>
    <property type="match status" value="1"/>
</dbReference>
<dbReference type="SUPFAM" id="SSF47819">
    <property type="entry name" value="HRDC-like"/>
    <property type="match status" value="1"/>
</dbReference>
<proteinExistence type="predicted"/>
<dbReference type="EMBL" id="AP027731">
    <property type="protein sequence ID" value="BDZ45223.1"/>
    <property type="molecule type" value="Genomic_DNA"/>
</dbReference>
<evidence type="ECO:0000256" key="2">
    <source>
        <dbReference type="ARBA" id="ARBA00034808"/>
    </source>
</evidence>
<accession>A0ABN6XJX7</accession>
<evidence type="ECO:0000259" key="3">
    <source>
        <dbReference type="PROSITE" id="PS50967"/>
    </source>
</evidence>
<dbReference type="InterPro" id="IPR032284">
    <property type="entry name" value="RecQ_Zn-bd"/>
</dbReference>
<dbReference type="Gene3D" id="1.10.10.10">
    <property type="entry name" value="Winged helix-like DNA-binding domain superfamily/Winged helix DNA-binding domain"/>
    <property type="match status" value="1"/>
</dbReference>
<dbReference type="InterPro" id="IPR036390">
    <property type="entry name" value="WH_DNA-bd_sf"/>
</dbReference>
<organism evidence="4 5">
    <name type="scientific">Naasia aerilata</name>
    <dbReference type="NCBI Taxonomy" id="1162966"/>
    <lineage>
        <taxon>Bacteria</taxon>
        <taxon>Bacillati</taxon>
        <taxon>Actinomycetota</taxon>
        <taxon>Actinomycetes</taxon>
        <taxon>Micrococcales</taxon>
        <taxon>Microbacteriaceae</taxon>
        <taxon>Naasia</taxon>
    </lineage>
</organism>
<keyword evidence="5" id="KW-1185">Reference proteome</keyword>
<dbReference type="InterPro" id="IPR036388">
    <property type="entry name" value="WH-like_DNA-bd_sf"/>
</dbReference>
<dbReference type="Pfam" id="PF16124">
    <property type="entry name" value="RecQ_Zn_bind"/>
    <property type="match status" value="1"/>
</dbReference>
<comment type="catalytic activity">
    <reaction evidence="1">
        <text>Couples ATP hydrolysis with the unwinding of duplex DNA by translocating in the 3'-5' direction.</text>
        <dbReference type="EC" id="5.6.2.4"/>
    </reaction>
</comment>
<evidence type="ECO:0000313" key="4">
    <source>
        <dbReference type="EMBL" id="BDZ45223.1"/>
    </source>
</evidence>
<reference evidence="5" key="1">
    <citation type="journal article" date="2019" name="Int. J. Syst. Evol. Microbiol.">
        <title>The Global Catalogue of Microorganisms (GCM) 10K type strain sequencing project: providing services to taxonomists for standard genome sequencing and annotation.</title>
        <authorList>
            <consortium name="The Broad Institute Genomics Platform"/>
            <consortium name="The Broad Institute Genome Sequencing Center for Infectious Disease"/>
            <person name="Wu L."/>
            <person name="Ma J."/>
        </authorList>
    </citation>
    <scope>NUCLEOTIDE SEQUENCE [LARGE SCALE GENOMIC DNA]</scope>
    <source>
        <strain evidence="5">NBRC 108725</strain>
    </source>
</reference>
<dbReference type="SUPFAM" id="SSF46785">
    <property type="entry name" value="Winged helix' DNA-binding domain"/>
    <property type="match status" value="1"/>
</dbReference>
<feature type="domain" description="HRDC" evidence="3">
    <location>
        <begin position="166"/>
        <end position="239"/>
    </location>
</feature>
<dbReference type="Pfam" id="PF09382">
    <property type="entry name" value="RQC"/>
    <property type="match status" value="1"/>
</dbReference>
<dbReference type="Gene3D" id="1.10.150.80">
    <property type="entry name" value="HRDC domain"/>
    <property type="match status" value="1"/>
</dbReference>
<gene>
    <name evidence="4" type="ORF">GCM10025866_11320</name>
</gene>
<dbReference type="InterPro" id="IPR044876">
    <property type="entry name" value="HRDC_dom_sf"/>
</dbReference>
<dbReference type="EC" id="5.6.2.4" evidence="2"/>